<name>A0A072NZX7_9EURO</name>
<feature type="non-terminal residue" evidence="1">
    <location>
        <position position="1"/>
    </location>
</feature>
<dbReference type="OrthoDB" id="3945418at2759"/>
<dbReference type="HOGENOM" id="CLU_2729105_0_0_1"/>
<accession>A0A072NZX7</accession>
<dbReference type="GO" id="GO:0005506">
    <property type="term" value="F:iron ion binding"/>
    <property type="evidence" value="ECO:0007669"/>
    <property type="project" value="InterPro"/>
</dbReference>
<sequence>LHRSRRATISLFFSKRLVSNLKLVITKLAERLYLRLSSYTEIGLPIVLNNTFSYFAIDIITEYAFARSYDFL</sequence>
<organism evidence="1 2">
    <name type="scientific">Exophiala aquamarina CBS 119918</name>
    <dbReference type="NCBI Taxonomy" id="1182545"/>
    <lineage>
        <taxon>Eukaryota</taxon>
        <taxon>Fungi</taxon>
        <taxon>Dikarya</taxon>
        <taxon>Ascomycota</taxon>
        <taxon>Pezizomycotina</taxon>
        <taxon>Eurotiomycetes</taxon>
        <taxon>Chaetothyriomycetidae</taxon>
        <taxon>Chaetothyriales</taxon>
        <taxon>Herpotrichiellaceae</taxon>
        <taxon>Exophiala</taxon>
    </lineage>
</organism>
<dbReference type="EMBL" id="AMGV01000014">
    <property type="protein sequence ID" value="KEF53151.1"/>
    <property type="molecule type" value="Genomic_DNA"/>
</dbReference>
<protein>
    <submittedName>
        <fullName evidence="1">Uncharacterized protein</fullName>
    </submittedName>
</protein>
<gene>
    <name evidence="1" type="ORF">A1O9_10599</name>
</gene>
<dbReference type="GO" id="GO:0020037">
    <property type="term" value="F:heme binding"/>
    <property type="evidence" value="ECO:0007669"/>
    <property type="project" value="InterPro"/>
</dbReference>
<evidence type="ECO:0000313" key="2">
    <source>
        <dbReference type="Proteomes" id="UP000027920"/>
    </source>
</evidence>
<evidence type="ECO:0000313" key="1">
    <source>
        <dbReference type="EMBL" id="KEF53151.1"/>
    </source>
</evidence>
<dbReference type="GeneID" id="25285503"/>
<dbReference type="GO" id="GO:0004497">
    <property type="term" value="F:monooxygenase activity"/>
    <property type="evidence" value="ECO:0007669"/>
    <property type="project" value="InterPro"/>
</dbReference>
<dbReference type="VEuPathDB" id="FungiDB:A1O9_10599"/>
<proteinExistence type="predicted"/>
<dbReference type="Proteomes" id="UP000027920">
    <property type="component" value="Unassembled WGS sequence"/>
</dbReference>
<keyword evidence="2" id="KW-1185">Reference proteome</keyword>
<dbReference type="STRING" id="1182545.A0A072NZX7"/>
<dbReference type="SUPFAM" id="SSF48264">
    <property type="entry name" value="Cytochrome P450"/>
    <property type="match status" value="1"/>
</dbReference>
<comment type="caution">
    <text evidence="1">The sequence shown here is derived from an EMBL/GenBank/DDBJ whole genome shotgun (WGS) entry which is preliminary data.</text>
</comment>
<dbReference type="RefSeq" id="XP_013255741.1">
    <property type="nucleotide sequence ID" value="XM_013400287.1"/>
</dbReference>
<reference evidence="1 2" key="1">
    <citation type="submission" date="2013-03" db="EMBL/GenBank/DDBJ databases">
        <title>The Genome Sequence of Exophiala aquamarina CBS 119918.</title>
        <authorList>
            <consortium name="The Broad Institute Genomics Platform"/>
            <person name="Cuomo C."/>
            <person name="de Hoog S."/>
            <person name="Gorbushina A."/>
            <person name="Walker B."/>
            <person name="Young S.K."/>
            <person name="Zeng Q."/>
            <person name="Gargeya S."/>
            <person name="Fitzgerald M."/>
            <person name="Haas B."/>
            <person name="Abouelleil A."/>
            <person name="Allen A.W."/>
            <person name="Alvarado L."/>
            <person name="Arachchi H.M."/>
            <person name="Berlin A.M."/>
            <person name="Chapman S.B."/>
            <person name="Gainer-Dewar J."/>
            <person name="Goldberg J."/>
            <person name="Griggs A."/>
            <person name="Gujja S."/>
            <person name="Hansen M."/>
            <person name="Howarth C."/>
            <person name="Imamovic A."/>
            <person name="Ireland A."/>
            <person name="Larimer J."/>
            <person name="McCowan C."/>
            <person name="Murphy C."/>
            <person name="Pearson M."/>
            <person name="Poon T.W."/>
            <person name="Priest M."/>
            <person name="Roberts A."/>
            <person name="Saif S."/>
            <person name="Shea T."/>
            <person name="Sisk P."/>
            <person name="Sykes S."/>
            <person name="Wortman J."/>
            <person name="Nusbaum C."/>
            <person name="Birren B."/>
        </authorList>
    </citation>
    <scope>NUCLEOTIDE SEQUENCE [LARGE SCALE GENOMIC DNA]</scope>
    <source>
        <strain evidence="1 2">CBS 119918</strain>
    </source>
</reference>
<dbReference type="GO" id="GO:0016705">
    <property type="term" value="F:oxidoreductase activity, acting on paired donors, with incorporation or reduction of molecular oxygen"/>
    <property type="evidence" value="ECO:0007669"/>
    <property type="project" value="InterPro"/>
</dbReference>
<dbReference type="Gene3D" id="1.10.630.10">
    <property type="entry name" value="Cytochrome P450"/>
    <property type="match status" value="1"/>
</dbReference>
<dbReference type="AlphaFoldDB" id="A0A072NZX7"/>
<dbReference type="InterPro" id="IPR036396">
    <property type="entry name" value="Cyt_P450_sf"/>
</dbReference>